<protein>
    <submittedName>
        <fullName evidence="1">Uncharacterized protein</fullName>
    </submittedName>
</protein>
<accession>A0ABQ6MRL4</accession>
<organism evidence="1 2">
    <name type="scientific">Tetraparma gracilis</name>
    <dbReference type="NCBI Taxonomy" id="2962635"/>
    <lineage>
        <taxon>Eukaryota</taxon>
        <taxon>Sar</taxon>
        <taxon>Stramenopiles</taxon>
        <taxon>Ochrophyta</taxon>
        <taxon>Bolidophyceae</taxon>
        <taxon>Parmales</taxon>
        <taxon>Triparmaceae</taxon>
        <taxon>Tetraparma</taxon>
    </lineage>
</organism>
<sequence>MHAHYDGTLLSITGDRDPRSPWLHELIVCVSSFSVAPSITSLPPTSFADSHISSLSPLLRSGVTSLNQSTFACTPLASLEGLPPSLLSVDRWCFSRCHLLPNLRGLPFSTAVSPLAFGAAHASACGDSRCMLLLAKATIELGFPSIDAWVQDRRLIPDRRRAVLLCVQRAREQEEEAAPANPVAPLLATLALIPDVLVREVIEFAYGDHL</sequence>
<comment type="caution">
    <text evidence="1">The sequence shown here is derived from an EMBL/GenBank/DDBJ whole genome shotgun (WGS) entry which is preliminary data.</text>
</comment>
<dbReference type="EMBL" id="BRYB01001668">
    <property type="protein sequence ID" value="GMI30708.1"/>
    <property type="molecule type" value="Genomic_DNA"/>
</dbReference>
<dbReference type="Proteomes" id="UP001165060">
    <property type="component" value="Unassembled WGS sequence"/>
</dbReference>
<name>A0ABQ6MRL4_9STRA</name>
<evidence type="ECO:0000313" key="2">
    <source>
        <dbReference type="Proteomes" id="UP001165060"/>
    </source>
</evidence>
<keyword evidence="2" id="KW-1185">Reference proteome</keyword>
<reference evidence="1 2" key="1">
    <citation type="journal article" date="2023" name="Commun. Biol.">
        <title>Genome analysis of Parmales, the sister group of diatoms, reveals the evolutionary specialization of diatoms from phago-mixotrophs to photoautotrophs.</title>
        <authorList>
            <person name="Ban H."/>
            <person name="Sato S."/>
            <person name="Yoshikawa S."/>
            <person name="Yamada K."/>
            <person name="Nakamura Y."/>
            <person name="Ichinomiya M."/>
            <person name="Sato N."/>
            <person name="Blanc-Mathieu R."/>
            <person name="Endo H."/>
            <person name="Kuwata A."/>
            <person name="Ogata H."/>
        </authorList>
    </citation>
    <scope>NUCLEOTIDE SEQUENCE [LARGE SCALE GENOMIC DNA]</scope>
</reference>
<proteinExistence type="predicted"/>
<gene>
    <name evidence="1" type="ORF">TeGR_g7827</name>
</gene>
<evidence type="ECO:0000313" key="1">
    <source>
        <dbReference type="EMBL" id="GMI30708.1"/>
    </source>
</evidence>